<name>A0A0F9BHX5_9ZZZZ</name>
<reference evidence="1" key="1">
    <citation type="journal article" date="2015" name="Nature">
        <title>Complex archaea that bridge the gap between prokaryotes and eukaryotes.</title>
        <authorList>
            <person name="Spang A."/>
            <person name="Saw J.H."/>
            <person name="Jorgensen S.L."/>
            <person name="Zaremba-Niedzwiedzka K."/>
            <person name="Martijn J."/>
            <person name="Lind A.E."/>
            <person name="van Eijk R."/>
            <person name="Schleper C."/>
            <person name="Guy L."/>
            <person name="Ettema T.J."/>
        </authorList>
    </citation>
    <scope>NUCLEOTIDE SEQUENCE</scope>
</reference>
<evidence type="ECO:0008006" key="2">
    <source>
        <dbReference type="Google" id="ProtNLM"/>
    </source>
</evidence>
<dbReference type="AlphaFoldDB" id="A0A0F9BHX5"/>
<accession>A0A0F9BHX5</accession>
<gene>
    <name evidence="1" type="ORF">LCGC14_2787930</name>
</gene>
<dbReference type="SUPFAM" id="SSF53335">
    <property type="entry name" value="S-adenosyl-L-methionine-dependent methyltransferases"/>
    <property type="match status" value="1"/>
</dbReference>
<organism evidence="1">
    <name type="scientific">marine sediment metagenome</name>
    <dbReference type="NCBI Taxonomy" id="412755"/>
    <lineage>
        <taxon>unclassified sequences</taxon>
        <taxon>metagenomes</taxon>
        <taxon>ecological metagenomes</taxon>
    </lineage>
</organism>
<sequence length="253" mass="28917">MKYAPAWYASPIALPESSSGKIQIRHRIIEAGEKVSIIGMRQAFLRGLRPTRGLLSEPLLVHELVHKNHGIWMTDLPEELNQIEELLFGIKPAGRVLIGGLGLGILATRVASLPDVEEVTVVEIDKDIIKLCEDDIDCLVVNADIVEYLHTTEERYDYYLLDTWQGTNEGTWWEEVMPMRRLIRHRCGTKPVVHCWAEDIMQGQILGALTTKPPHWYTKHLPVLMCEKEARSFLRNVGWPSWERKYGKAVDKA</sequence>
<proteinExistence type="predicted"/>
<dbReference type="Gene3D" id="3.40.50.150">
    <property type="entry name" value="Vaccinia Virus protein VP39"/>
    <property type="match status" value="1"/>
</dbReference>
<protein>
    <recommendedName>
        <fullName evidence="2">PABS domain-containing protein</fullName>
    </recommendedName>
</protein>
<feature type="non-terminal residue" evidence="1">
    <location>
        <position position="253"/>
    </location>
</feature>
<dbReference type="InterPro" id="IPR029063">
    <property type="entry name" value="SAM-dependent_MTases_sf"/>
</dbReference>
<dbReference type="EMBL" id="LAZR01051980">
    <property type="protein sequence ID" value="KKK83981.1"/>
    <property type="molecule type" value="Genomic_DNA"/>
</dbReference>
<comment type="caution">
    <text evidence="1">The sequence shown here is derived from an EMBL/GenBank/DDBJ whole genome shotgun (WGS) entry which is preliminary data.</text>
</comment>
<evidence type="ECO:0000313" key="1">
    <source>
        <dbReference type="EMBL" id="KKK83981.1"/>
    </source>
</evidence>